<evidence type="ECO:0000313" key="3">
    <source>
        <dbReference type="Proteomes" id="UP000041254"/>
    </source>
</evidence>
<keyword evidence="3" id="KW-1185">Reference proteome</keyword>
<dbReference type="InParanoid" id="A0A0G4GK74"/>
<accession>A0A0G4GK74</accession>
<protein>
    <submittedName>
        <fullName evidence="2">Uncharacterized protein</fullName>
    </submittedName>
</protein>
<feature type="compositionally biased region" description="Basic residues" evidence="1">
    <location>
        <begin position="162"/>
        <end position="171"/>
    </location>
</feature>
<name>A0A0G4GK74_VITBC</name>
<dbReference type="AlphaFoldDB" id="A0A0G4GK74"/>
<dbReference type="VEuPathDB" id="CryptoDB:Vbra_18074"/>
<feature type="region of interest" description="Disordered" evidence="1">
    <location>
        <begin position="54"/>
        <end position="86"/>
    </location>
</feature>
<reference evidence="2 3" key="1">
    <citation type="submission" date="2014-11" db="EMBL/GenBank/DDBJ databases">
        <authorList>
            <person name="Zhu J."/>
            <person name="Qi W."/>
            <person name="Song R."/>
        </authorList>
    </citation>
    <scope>NUCLEOTIDE SEQUENCE [LARGE SCALE GENOMIC DNA]</scope>
</reference>
<gene>
    <name evidence="2" type="ORF">Vbra_18074</name>
</gene>
<proteinExistence type="predicted"/>
<dbReference type="EMBL" id="CDMY01000696">
    <property type="protein sequence ID" value="CEM30319.1"/>
    <property type="molecule type" value="Genomic_DNA"/>
</dbReference>
<sequence length="185" mass="20610">MAFRSPLTDYPFASSTVILPGEDIDCSECELFGKKDDPTSWLIEELCLPPPLPLPLNAHTQRSSRASTRQRKGSGAQPSPRDHPWPSWHRYVTHETGSPPLWILICCSMPYCCGAVKHVSASGAGNSKEETEKKSSDGEKCRLRQNGPVGPRAGDNYMCPHPRSRPRHRERGWRECDSGLSNEDP</sequence>
<dbReference type="Proteomes" id="UP000041254">
    <property type="component" value="Unassembled WGS sequence"/>
</dbReference>
<feature type="compositionally biased region" description="Basic and acidic residues" evidence="1">
    <location>
        <begin position="127"/>
        <end position="142"/>
    </location>
</feature>
<feature type="region of interest" description="Disordered" evidence="1">
    <location>
        <begin position="123"/>
        <end position="185"/>
    </location>
</feature>
<evidence type="ECO:0000313" key="2">
    <source>
        <dbReference type="EMBL" id="CEM30319.1"/>
    </source>
</evidence>
<organism evidence="2 3">
    <name type="scientific">Vitrella brassicaformis (strain CCMP3155)</name>
    <dbReference type="NCBI Taxonomy" id="1169540"/>
    <lineage>
        <taxon>Eukaryota</taxon>
        <taxon>Sar</taxon>
        <taxon>Alveolata</taxon>
        <taxon>Colpodellida</taxon>
        <taxon>Vitrellaceae</taxon>
        <taxon>Vitrella</taxon>
    </lineage>
</organism>
<evidence type="ECO:0000256" key="1">
    <source>
        <dbReference type="SAM" id="MobiDB-lite"/>
    </source>
</evidence>